<dbReference type="STRING" id="1068978.AMETH_3090"/>
<dbReference type="CDD" id="cd16917">
    <property type="entry name" value="HATPase_UhpB-NarQ-NarX-like"/>
    <property type="match status" value="1"/>
</dbReference>
<dbReference type="PANTHER" id="PTHR24421">
    <property type="entry name" value="NITRATE/NITRITE SENSOR PROTEIN NARX-RELATED"/>
    <property type="match status" value="1"/>
</dbReference>
<feature type="domain" description="Histidine kinase/HSP90-like ATPase" evidence="10">
    <location>
        <begin position="285"/>
        <end position="379"/>
    </location>
</feature>
<dbReference type="SMART" id="SM00065">
    <property type="entry name" value="GAF"/>
    <property type="match status" value="1"/>
</dbReference>
<feature type="domain" description="GAF" evidence="9">
    <location>
        <begin position="28"/>
        <end position="176"/>
    </location>
</feature>
<evidence type="ECO:0000313" key="11">
    <source>
        <dbReference type="EMBL" id="AIJ23182.1"/>
    </source>
</evidence>
<dbReference type="PANTHER" id="PTHR24421:SF10">
    <property type="entry name" value="NITRATE_NITRITE SENSOR PROTEIN NARQ"/>
    <property type="match status" value="1"/>
</dbReference>
<dbReference type="InterPro" id="IPR011712">
    <property type="entry name" value="Sig_transdc_His_kin_sub3_dim/P"/>
</dbReference>
<keyword evidence="3" id="KW-0597">Phosphoprotein</keyword>
<organism evidence="11 12">
    <name type="scientific">Amycolatopsis methanolica 239</name>
    <dbReference type="NCBI Taxonomy" id="1068978"/>
    <lineage>
        <taxon>Bacteria</taxon>
        <taxon>Bacillati</taxon>
        <taxon>Actinomycetota</taxon>
        <taxon>Actinomycetes</taxon>
        <taxon>Pseudonocardiales</taxon>
        <taxon>Pseudonocardiaceae</taxon>
        <taxon>Amycolatopsis</taxon>
        <taxon>Amycolatopsis methanolica group</taxon>
    </lineage>
</organism>
<dbReference type="Gene3D" id="3.30.565.10">
    <property type="entry name" value="Histidine kinase-like ATPase, C-terminal domain"/>
    <property type="match status" value="1"/>
</dbReference>
<dbReference type="EC" id="2.7.13.3" evidence="2"/>
<accession>A0A076N041</accession>
<dbReference type="PATRIC" id="fig|1068978.7.peg.3301"/>
<evidence type="ECO:0000256" key="8">
    <source>
        <dbReference type="ARBA" id="ARBA00023012"/>
    </source>
</evidence>
<sequence length="385" mass="41402">MTRAPETPAEALLEQLASRHSELLVLSDSSLAMKTVARRIRELGEFDMSLVGRLESGRRLVHRSWQGTTSTALHRLVVPEGVGLGGKSIAQRRPVWVRDYCTSDAITHDFDELVAREGLGAMLAVPMIYDGEVLGAVYVGIRAEASFGDQVIARLEEAAAVASVTLVSSERAKLQTGVALDAERRRMAADLHDSVSPVLFRIGAELRSLRSMDDLDRIRDRLDEVQRQVASVSALLRNSLAHLNEQPPERRLAVVIQEDCEAFEERTGLPASFVALADIPELGPGRTEALTSVVREALVNVEKHAQASTVVVSLVVAGGRLTVAVADDGNGWASGDLDKAGHLGLPLSLRRMERVGGGMSIIGNEDGGTTVRAWVPCVAEGADDV</sequence>
<dbReference type="KEGG" id="amq:AMETH_3090"/>
<dbReference type="RefSeq" id="WP_017988182.1">
    <property type="nucleotide sequence ID" value="NZ_AQUL01000002.1"/>
</dbReference>
<dbReference type="eggNOG" id="COG4585">
    <property type="taxonomic scope" value="Bacteria"/>
</dbReference>
<keyword evidence="4" id="KW-0808">Transferase</keyword>
<dbReference type="InterPro" id="IPR036890">
    <property type="entry name" value="HATPase_C_sf"/>
</dbReference>
<dbReference type="AlphaFoldDB" id="A0A076N041"/>
<evidence type="ECO:0000256" key="6">
    <source>
        <dbReference type="ARBA" id="ARBA00022777"/>
    </source>
</evidence>
<evidence type="ECO:0000313" key="12">
    <source>
        <dbReference type="Proteomes" id="UP000062973"/>
    </source>
</evidence>
<dbReference type="SUPFAM" id="SSF55781">
    <property type="entry name" value="GAF domain-like"/>
    <property type="match status" value="1"/>
</dbReference>
<dbReference type="GO" id="GO:0005524">
    <property type="term" value="F:ATP binding"/>
    <property type="evidence" value="ECO:0007669"/>
    <property type="project" value="UniProtKB-KW"/>
</dbReference>
<evidence type="ECO:0000259" key="10">
    <source>
        <dbReference type="SMART" id="SM00387"/>
    </source>
</evidence>
<dbReference type="Pfam" id="PF02518">
    <property type="entry name" value="HATPase_c"/>
    <property type="match status" value="1"/>
</dbReference>
<dbReference type="Proteomes" id="UP000062973">
    <property type="component" value="Chromosome"/>
</dbReference>
<dbReference type="Gene3D" id="1.20.5.1930">
    <property type="match status" value="1"/>
</dbReference>
<dbReference type="HOGENOM" id="CLU_749329_0_0_11"/>
<evidence type="ECO:0000256" key="4">
    <source>
        <dbReference type="ARBA" id="ARBA00022679"/>
    </source>
</evidence>
<dbReference type="eggNOG" id="COG2203">
    <property type="taxonomic scope" value="Bacteria"/>
</dbReference>
<keyword evidence="12" id="KW-1185">Reference proteome</keyword>
<dbReference type="InterPro" id="IPR003594">
    <property type="entry name" value="HATPase_dom"/>
</dbReference>
<dbReference type="GO" id="GO:0000155">
    <property type="term" value="F:phosphorelay sensor kinase activity"/>
    <property type="evidence" value="ECO:0007669"/>
    <property type="project" value="InterPro"/>
</dbReference>
<keyword evidence="6 11" id="KW-0418">Kinase</keyword>
<evidence type="ECO:0000259" key="9">
    <source>
        <dbReference type="SMART" id="SM00065"/>
    </source>
</evidence>
<dbReference type="Pfam" id="PF13185">
    <property type="entry name" value="GAF_2"/>
    <property type="match status" value="1"/>
</dbReference>
<comment type="catalytic activity">
    <reaction evidence="1">
        <text>ATP + protein L-histidine = ADP + protein N-phospho-L-histidine.</text>
        <dbReference type="EC" id="2.7.13.3"/>
    </reaction>
</comment>
<evidence type="ECO:0000256" key="3">
    <source>
        <dbReference type="ARBA" id="ARBA00022553"/>
    </source>
</evidence>
<keyword evidence="7" id="KW-0067">ATP-binding</keyword>
<gene>
    <name evidence="11" type="primary">narX</name>
    <name evidence="11" type="ORF">AMETH_3090</name>
</gene>
<reference evidence="11 12" key="1">
    <citation type="submission" date="2014-07" db="EMBL/GenBank/DDBJ databases">
        <title>Whole Genome Sequence of the Amycolatopsis methanolica 239.</title>
        <authorList>
            <person name="Tang B."/>
        </authorList>
    </citation>
    <scope>NUCLEOTIDE SEQUENCE [LARGE SCALE GENOMIC DNA]</scope>
    <source>
        <strain evidence="11 12">239</strain>
    </source>
</reference>
<dbReference type="GO" id="GO:0046983">
    <property type="term" value="F:protein dimerization activity"/>
    <property type="evidence" value="ECO:0007669"/>
    <property type="project" value="InterPro"/>
</dbReference>
<evidence type="ECO:0000256" key="1">
    <source>
        <dbReference type="ARBA" id="ARBA00000085"/>
    </source>
</evidence>
<dbReference type="EMBL" id="CP009110">
    <property type="protein sequence ID" value="AIJ23182.1"/>
    <property type="molecule type" value="Genomic_DNA"/>
</dbReference>
<proteinExistence type="predicted"/>
<dbReference type="Gene3D" id="3.30.450.40">
    <property type="match status" value="1"/>
</dbReference>
<evidence type="ECO:0000256" key="5">
    <source>
        <dbReference type="ARBA" id="ARBA00022741"/>
    </source>
</evidence>
<dbReference type="Pfam" id="PF07730">
    <property type="entry name" value="HisKA_3"/>
    <property type="match status" value="1"/>
</dbReference>
<dbReference type="GO" id="GO:0016020">
    <property type="term" value="C:membrane"/>
    <property type="evidence" value="ECO:0007669"/>
    <property type="project" value="InterPro"/>
</dbReference>
<dbReference type="OrthoDB" id="4069167at2"/>
<dbReference type="InterPro" id="IPR003018">
    <property type="entry name" value="GAF"/>
</dbReference>
<dbReference type="SMART" id="SM00387">
    <property type="entry name" value="HATPase_c"/>
    <property type="match status" value="1"/>
</dbReference>
<evidence type="ECO:0000256" key="7">
    <source>
        <dbReference type="ARBA" id="ARBA00022840"/>
    </source>
</evidence>
<dbReference type="SUPFAM" id="SSF55874">
    <property type="entry name" value="ATPase domain of HSP90 chaperone/DNA topoisomerase II/histidine kinase"/>
    <property type="match status" value="1"/>
</dbReference>
<dbReference type="InterPro" id="IPR050482">
    <property type="entry name" value="Sensor_HK_TwoCompSys"/>
</dbReference>
<evidence type="ECO:0000256" key="2">
    <source>
        <dbReference type="ARBA" id="ARBA00012438"/>
    </source>
</evidence>
<dbReference type="InterPro" id="IPR029016">
    <property type="entry name" value="GAF-like_dom_sf"/>
</dbReference>
<keyword evidence="5" id="KW-0547">Nucleotide-binding</keyword>
<name>A0A076N041_AMYME</name>
<keyword evidence="8" id="KW-0902">Two-component regulatory system</keyword>
<protein>
    <recommendedName>
        <fullName evidence="2">histidine kinase</fullName>
        <ecNumber evidence="2">2.7.13.3</ecNumber>
    </recommendedName>
</protein>